<reference evidence="1" key="1">
    <citation type="submission" date="2014-09" db="EMBL/GenBank/DDBJ databases">
        <authorList>
            <person name="Magalhaes I.L.F."/>
            <person name="Oliveira U."/>
            <person name="Santos F.R."/>
            <person name="Vidigal T.H.D.A."/>
            <person name="Brescovit A.D."/>
            <person name="Santos A.J."/>
        </authorList>
    </citation>
    <scope>NUCLEOTIDE SEQUENCE</scope>
    <source>
        <tissue evidence="1">Shoot tissue taken approximately 20 cm above the soil surface</tissue>
    </source>
</reference>
<dbReference type="EMBL" id="GBRH01257835">
    <property type="protein sequence ID" value="JAD40060.1"/>
    <property type="molecule type" value="Transcribed_RNA"/>
</dbReference>
<reference evidence="1" key="2">
    <citation type="journal article" date="2015" name="Data Brief">
        <title>Shoot transcriptome of the giant reed, Arundo donax.</title>
        <authorList>
            <person name="Barrero R.A."/>
            <person name="Guerrero F.D."/>
            <person name="Moolhuijzen P."/>
            <person name="Goolsby J.A."/>
            <person name="Tidwell J."/>
            <person name="Bellgard S.E."/>
            <person name="Bellgard M.I."/>
        </authorList>
    </citation>
    <scope>NUCLEOTIDE SEQUENCE</scope>
    <source>
        <tissue evidence="1">Shoot tissue taken approximately 20 cm above the soil surface</tissue>
    </source>
</reference>
<evidence type="ECO:0000313" key="1">
    <source>
        <dbReference type="EMBL" id="JAD40060.1"/>
    </source>
</evidence>
<name>A0A0A8ZTF7_ARUDO</name>
<organism evidence="1">
    <name type="scientific">Arundo donax</name>
    <name type="common">Giant reed</name>
    <name type="synonym">Donax arundinaceus</name>
    <dbReference type="NCBI Taxonomy" id="35708"/>
    <lineage>
        <taxon>Eukaryota</taxon>
        <taxon>Viridiplantae</taxon>
        <taxon>Streptophyta</taxon>
        <taxon>Embryophyta</taxon>
        <taxon>Tracheophyta</taxon>
        <taxon>Spermatophyta</taxon>
        <taxon>Magnoliopsida</taxon>
        <taxon>Liliopsida</taxon>
        <taxon>Poales</taxon>
        <taxon>Poaceae</taxon>
        <taxon>PACMAD clade</taxon>
        <taxon>Arundinoideae</taxon>
        <taxon>Arundineae</taxon>
        <taxon>Arundo</taxon>
    </lineage>
</organism>
<dbReference type="AlphaFoldDB" id="A0A0A8ZTF7"/>
<protein>
    <submittedName>
        <fullName evidence="1">Uncharacterized protein</fullName>
    </submittedName>
</protein>
<sequence length="31" mass="3549">MGNAFFTRTMLKLSVPVRRDLSISLELVLQL</sequence>
<accession>A0A0A8ZTF7</accession>
<proteinExistence type="predicted"/>